<dbReference type="NCBIfam" id="TIGR01479">
    <property type="entry name" value="GMP_PMI"/>
    <property type="match status" value="1"/>
</dbReference>
<dbReference type="InterPro" id="IPR001538">
    <property type="entry name" value="Man6P_isomerase-2_C"/>
</dbReference>
<dbReference type="EMBL" id="JAOWLB010000023">
    <property type="protein sequence ID" value="MCV2890891.1"/>
    <property type="molecule type" value="Genomic_DNA"/>
</dbReference>
<evidence type="ECO:0000256" key="7">
    <source>
        <dbReference type="ARBA" id="ARBA00047343"/>
    </source>
</evidence>
<comment type="similarity">
    <text evidence="1 8">Belongs to the mannose-6-phosphate isomerase type 2 family.</text>
</comment>
<dbReference type="Gene3D" id="2.60.120.10">
    <property type="entry name" value="Jelly Rolls"/>
    <property type="match status" value="1"/>
</dbReference>
<keyword evidence="12" id="KW-1185">Reference proteome</keyword>
<evidence type="ECO:0000256" key="2">
    <source>
        <dbReference type="ARBA" id="ARBA00012387"/>
    </source>
</evidence>
<dbReference type="InterPro" id="IPR006375">
    <property type="entry name" value="Man1P_GuaTrfase/Man6P_Isoase"/>
</dbReference>
<evidence type="ECO:0000256" key="1">
    <source>
        <dbReference type="ARBA" id="ARBA00006115"/>
    </source>
</evidence>
<keyword evidence="11" id="KW-0413">Isomerase</keyword>
<dbReference type="PANTHER" id="PTHR46390">
    <property type="entry name" value="MANNOSE-1-PHOSPHATE GUANYLYLTRANSFERASE"/>
    <property type="match status" value="1"/>
</dbReference>
<feature type="domain" description="Nucleotidyl transferase" evidence="9">
    <location>
        <begin position="4"/>
        <end position="280"/>
    </location>
</feature>
<dbReference type="InterPro" id="IPR051161">
    <property type="entry name" value="Mannose-6P_isomerase_type2"/>
</dbReference>
<dbReference type="InterPro" id="IPR014710">
    <property type="entry name" value="RmlC-like_jellyroll"/>
</dbReference>
<gene>
    <name evidence="11" type="ORF">OE747_21370</name>
</gene>
<dbReference type="RefSeq" id="WP_263830504.1">
    <property type="nucleotide sequence ID" value="NZ_JAOWLB010000023.1"/>
</dbReference>
<dbReference type="GO" id="GO:0004476">
    <property type="term" value="F:mannose-6-phosphate isomerase activity"/>
    <property type="evidence" value="ECO:0007669"/>
    <property type="project" value="UniProtKB-EC"/>
</dbReference>
<evidence type="ECO:0000256" key="3">
    <source>
        <dbReference type="ARBA" id="ARBA00022679"/>
    </source>
</evidence>
<dbReference type="InterPro" id="IPR005835">
    <property type="entry name" value="NTP_transferase_dom"/>
</dbReference>
<keyword evidence="5" id="KW-0547">Nucleotide-binding</keyword>
<organism evidence="11 12">
    <name type="scientific">Ruegeria aquimaris</name>
    <dbReference type="NCBI Taxonomy" id="2984333"/>
    <lineage>
        <taxon>Bacteria</taxon>
        <taxon>Pseudomonadati</taxon>
        <taxon>Pseudomonadota</taxon>
        <taxon>Alphaproteobacteria</taxon>
        <taxon>Rhodobacterales</taxon>
        <taxon>Roseobacteraceae</taxon>
        <taxon>Ruegeria</taxon>
    </lineage>
</organism>
<evidence type="ECO:0000256" key="8">
    <source>
        <dbReference type="RuleBase" id="RU004190"/>
    </source>
</evidence>
<accession>A0ABT3AQE5</accession>
<evidence type="ECO:0000259" key="10">
    <source>
        <dbReference type="Pfam" id="PF01050"/>
    </source>
</evidence>
<dbReference type="InterPro" id="IPR029044">
    <property type="entry name" value="Nucleotide-diphossugar_trans"/>
</dbReference>
<evidence type="ECO:0000313" key="11">
    <source>
        <dbReference type="EMBL" id="MCV2890891.1"/>
    </source>
</evidence>
<dbReference type="InterPro" id="IPR011051">
    <property type="entry name" value="RmlC_Cupin_sf"/>
</dbReference>
<sequence>MITPIILCGGSGTRLWPLSRKSYPKQFVQLIGDNTLFQASVRRMSGADFAAPVVLTNSDFRFIVTEQLMEIGQDPAAILIEPEGRNTAPAILAAALWLQKTDPEGLMLVSPSDHVIPDTAAFQAAIARGTAAARAGQLVTFGIAPTHAETGYGYLELAALPSDKVVELTRFIEKPDTARAEAMLAAGNYLWNAGIFLFSARTIVDAFRTHAPDLLPPVQAAIDGGRPDLGFFRLDPQAWSGAEDISIDYAVMEKADNLAVVPFAGGWSDLGGWDAIWRESIQDDRGVATSGPVTAIDCHDTLLRSEDRGLELVGLGLGNIIAIAMPDAVLVADASRAQDVKAAVTALKAKNAKQAITFPKDHRPWGWFESLAIGDRFQVKRIHVHPGAALSLQSHHHRSEHWIVVEGTAKVTIDDEIRLISENQSVYIPLGAVHRLENPGKVPMVLIEVQTGSYLGEDDIIRYEDIYARP</sequence>
<evidence type="ECO:0000259" key="9">
    <source>
        <dbReference type="Pfam" id="PF00483"/>
    </source>
</evidence>
<dbReference type="GO" id="GO:0004475">
    <property type="term" value="F:mannose-1-phosphate guanylyltransferase (GTP) activity"/>
    <property type="evidence" value="ECO:0007669"/>
    <property type="project" value="UniProtKB-EC"/>
</dbReference>
<dbReference type="SUPFAM" id="SSF51182">
    <property type="entry name" value="RmlC-like cupins"/>
    <property type="match status" value="1"/>
</dbReference>
<evidence type="ECO:0000256" key="6">
    <source>
        <dbReference type="ARBA" id="ARBA00023134"/>
    </source>
</evidence>
<keyword evidence="3 11" id="KW-0808">Transferase</keyword>
<protein>
    <recommendedName>
        <fullName evidence="2">mannose-1-phosphate guanylyltransferase</fullName>
        <ecNumber evidence="2">2.7.7.13</ecNumber>
    </recommendedName>
</protein>
<dbReference type="InterPro" id="IPR049577">
    <property type="entry name" value="GMPP_N"/>
</dbReference>
<keyword evidence="6" id="KW-0342">GTP-binding</keyword>
<name>A0ABT3AQE5_9RHOB</name>
<dbReference type="Proteomes" id="UP001320899">
    <property type="component" value="Unassembled WGS sequence"/>
</dbReference>
<comment type="caution">
    <text evidence="11">The sequence shown here is derived from an EMBL/GenBank/DDBJ whole genome shotgun (WGS) entry which is preliminary data.</text>
</comment>
<evidence type="ECO:0000256" key="4">
    <source>
        <dbReference type="ARBA" id="ARBA00022695"/>
    </source>
</evidence>
<reference evidence="11 12" key="1">
    <citation type="submission" date="2022-10" db="EMBL/GenBank/DDBJ databases">
        <title>Ruegeria sp. nov., isolated from ocean surface sediments.</title>
        <authorList>
            <person name="He W."/>
            <person name="Xue H.-P."/>
            <person name="Zhang D.-F."/>
        </authorList>
    </citation>
    <scope>NUCLEOTIDE SEQUENCE [LARGE SCALE GENOMIC DNA]</scope>
    <source>
        <strain evidence="11 12">XHP0148</strain>
    </source>
</reference>
<dbReference type="Pfam" id="PF00483">
    <property type="entry name" value="NTP_transferase"/>
    <property type="match status" value="1"/>
</dbReference>
<comment type="catalytic activity">
    <reaction evidence="7">
        <text>alpha-D-mannose 1-phosphate + GTP + H(+) = GDP-alpha-D-mannose + diphosphate</text>
        <dbReference type="Rhea" id="RHEA:15229"/>
        <dbReference type="ChEBI" id="CHEBI:15378"/>
        <dbReference type="ChEBI" id="CHEBI:33019"/>
        <dbReference type="ChEBI" id="CHEBI:37565"/>
        <dbReference type="ChEBI" id="CHEBI:57527"/>
        <dbReference type="ChEBI" id="CHEBI:58409"/>
        <dbReference type="EC" id="2.7.7.13"/>
    </reaction>
</comment>
<feature type="domain" description="Mannose-6-phosphate isomerase type II C-terminal" evidence="10">
    <location>
        <begin position="354"/>
        <end position="465"/>
    </location>
</feature>
<dbReference type="EC" id="2.7.7.13" evidence="2"/>
<dbReference type="PANTHER" id="PTHR46390:SF1">
    <property type="entry name" value="MANNOSE-1-PHOSPHATE GUANYLYLTRANSFERASE"/>
    <property type="match status" value="1"/>
</dbReference>
<dbReference type="Pfam" id="PF01050">
    <property type="entry name" value="MannoseP_isomer"/>
    <property type="match status" value="1"/>
</dbReference>
<dbReference type="CDD" id="cd02509">
    <property type="entry name" value="GDP-M1P_Guanylyltransferase"/>
    <property type="match status" value="1"/>
</dbReference>
<evidence type="ECO:0000313" key="12">
    <source>
        <dbReference type="Proteomes" id="UP001320899"/>
    </source>
</evidence>
<evidence type="ECO:0000256" key="5">
    <source>
        <dbReference type="ARBA" id="ARBA00022741"/>
    </source>
</evidence>
<dbReference type="CDD" id="cd02213">
    <property type="entry name" value="cupin_PMI_typeII_C"/>
    <property type="match status" value="1"/>
</dbReference>
<dbReference type="Gene3D" id="3.90.550.10">
    <property type="entry name" value="Spore Coat Polysaccharide Biosynthesis Protein SpsA, Chain A"/>
    <property type="match status" value="1"/>
</dbReference>
<keyword evidence="4 11" id="KW-0548">Nucleotidyltransferase</keyword>
<proteinExistence type="inferred from homology"/>
<dbReference type="SUPFAM" id="SSF53448">
    <property type="entry name" value="Nucleotide-diphospho-sugar transferases"/>
    <property type="match status" value="1"/>
</dbReference>